<dbReference type="GO" id="GO:0017108">
    <property type="term" value="F:5'-flap endonuclease activity"/>
    <property type="evidence" value="ECO:0007669"/>
    <property type="project" value="TreeGrafter"/>
</dbReference>
<sequence>MDIKMDGPEDVAFKPHEHHETETIRMQNARAVKAIFEEVYDKWKVLVQTKGEETARPKGLARFDCGHVLTRVVCKGAYALGILKEYEREYEVLQALLGQRRWRLGRRGRWYERRALILMTYFPKNEASLRLAWAAVWEALGVTHTYRISSETCAEIDYLGKAAEDTYGGSAFLRGTISQGGGGGNSGREGGSPPKLDPTGSIVSEVPVTPTKRRDINPSPKKVKTEDAVEKALENQFGKAEMAKSFHCEGRIVGTLFALLFWDIIFAPVAGAFETPYQSAPLDIAEDTFYLTRQELADARLREIKEGHAAEILEQVYDEHAKKRTWCVGVRWDLFGKEDLLGITRLLCEDYAGRLAGVPDLIIWDDAKGDCKFVEVKGPGDNLQENQKVWINVLLQAGTPVEQTKKSTGKRKRKEVNSDLEAESEDEPEIDYSQMDVHSQENVLPQCPKTPSKSIVNRAEVVITSSPHSSQSLSPAVKRRRL</sequence>
<evidence type="ECO:0000259" key="10">
    <source>
        <dbReference type="SMART" id="SM00990"/>
    </source>
</evidence>
<gene>
    <name evidence="11" type="ORF">A0H81_10734</name>
</gene>
<feature type="region of interest" description="Disordered" evidence="9">
    <location>
        <begin position="402"/>
        <end position="431"/>
    </location>
</feature>
<dbReference type="InterPro" id="IPR014883">
    <property type="entry name" value="VRR_NUC"/>
</dbReference>
<dbReference type="Pfam" id="PF21170">
    <property type="entry name" value="FAN1_TPR"/>
    <property type="match status" value="1"/>
</dbReference>
<keyword evidence="8" id="KW-0539">Nucleus</keyword>
<dbReference type="OMA" id="THIYDEN"/>
<evidence type="ECO:0000256" key="3">
    <source>
        <dbReference type="ARBA" id="ARBA00022722"/>
    </source>
</evidence>
<feature type="compositionally biased region" description="Low complexity" evidence="9">
    <location>
        <begin position="465"/>
        <end position="474"/>
    </location>
</feature>
<feature type="region of interest" description="Disordered" evidence="9">
    <location>
        <begin position="178"/>
        <end position="225"/>
    </location>
</feature>
<keyword evidence="8" id="KW-0234">DNA repair</keyword>
<evidence type="ECO:0000256" key="4">
    <source>
        <dbReference type="ARBA" id="ARBA00022723"/>
    </source>
</evidence>
<dbReference type="InterPro" id="IPR033315">
    <property type="entry name" value="Fan1-like"/>
</dbReference>
<evidence type="ECO:0000256" key="8">
    <source>
        <dbReference type="RuleBase" id="RU365033"/>
    </source>
</evidence>
<evidence type="ECO:0000256" key="7">
    <source>
        <dbReference type="ARBA" id="ARBA00023211"/>
    </source>
</evidence>
<dbReference type="PANTHER" id="PTHR15749:SF4">
    <property type="entry name" value="FANCONI-ASSOCIATED NUCLEASE 1"/>
    <property type="match status" value="1"/>
</dbReference>
<dbReference type="Pfam" id="PF08774">
    <property type="entry name" value="VRR_NUC"/>
    <property type="match status" value="1"/>
</dbReference>
<keyword evidence="3 8" id="KW-0540">Nuclease</keyword>
<feature type="compositionally biased region" description="Acidic residues" evidence="9">
    <location>
        <begin position="418"/>
        <end position="430"/>
    </location>
</feature>
<dbReference type="EMBL" id="LUGG01000018">
    <property type="protein sequence ID" value="OBZ69332.1"/>
    <property type="molecule type" value="Genomic_DNA"/>
</dbReference>
<comment type="function">
    <text evidence="8">Nuclease required for the repair of DNA interstrand cross-links (ICL). Acts as a 5'-3' exonuclease that anchors at a cut end of DNA and cleaves DNA successively at every third nucleotide, allowing to excise an ICL from one strand through flanking incisions.</text>
</comment>
<evidence type="ECO:0000313" key="12">
    <source>
        <dbReference type="Proteomes" id="UP000092993"/>
    </source>
</evidence>
<dbReference type="STRING" id="5627.A0A1C7LXF1"/>
<evidence type="ECO:0000256" key="5">
    <source>
        <dbReference type="ARBA" id="ARBA00022801"/>
    </source>
</evidence>
<name>A0A1C7LXF1_GRIFR</name>
<keyword evidence="6 8" id="KW-0460">Magnesium</keyword>
<dbReference type="EC" id="3.1.4.1" evidence="8"/>
<comment type="cofactor">
    <cofactor evidence="8">
        <name>Mg(2+)</name>
        <dbReference type="ChEBI" id="CHEBI:18420"/>
    </cofactor>
    <cofactor evidence="8">
        <name>Mn(2+)</name>
        <dbReference type="ChEBI" id="CHEBI:29035"/>
    </cofactor>
</comment>
<dbReference type="CDD" id="cd22326">
    <property type="entry name" value="FAN1-like"/>
    <property type="match status" value="1"/>
</dbReference>
<dbReference type="Gene3D" id="3.40.1350.10">
    <property type="match status" value="1"/>
</dbReference>
<dbReference type="SMART" id="SM00990">
    <property type="entry name" value="VRR_NUC"/>
    <property type="match status" value="1"/>
</dbReference>
<protein>
    <recommendedName>
        <fullName evidence="8">Fanconi-associated nuclease</fullName>
        <ecNumber evidence="8">3.1.4.1</ecNumber>
    </recommendedName>
</protein>
<keyword evidence="4 8" id="KW-0479">Metal-binding</keyword>
<dbReference type="GO" id="GO:0005634">
    <property type="term" value="C:nucleus"/>
    <property type="evidence" value="ECO:0007669"/>
    <property type="project" value="UniProtKB-SubCell"/>
</dbReference>
<dbReference type="InterPro" id="IPR049132">
    <property type="entry name" value="FAN1-like_euk"/>
</dbReference>
<dbReference type="InterPro" id="IPR011856">
    <property type="entry name" value="tRNA_endonuc-like_dom_sf"/>
</dbReference>
<feature type="region of interest" description="Disordered" evidence="9">
    <location>
        <begin position="463"/>
        <end position="482"/>
    </location>
</feature>
<feature type="domain" description="VRR-NUC" evidence="10">
    <location>
        <begin position="304"/>
        <end position="408"/>
    </location>
</feature>
<dbReference type="GO" id="GO:0008409">
    <property type="term" value="F:5'-3' exonuclease activity"/>
    <property type="evidence" value="ECO:0007669"/>
    <property type="project" value="TreeGrafter"/>
</dbReference>
<accession>A0A1C7LXF1</accession>
<dbReference type="Proteomes" id="UP000092993">
    <property type="component" value="Unassembled WGS sequence"/>
</dbReference>
<reference evidence="11 12" key="1">
    <citation type="submission" date="2016-03" db="EMBL/GenBank/DDBJ databases">
        <title>Whole genome sequencing of Grifola frondosa 9006-11.</title>
        <authorList>
            <person name="Min B."/>
            <person name="Park H."/>
            <person name="Kim J.-G."/>
            <person name="Cho H."/>
            <person name="Oh Y.-L."/>
            <person name="Kong W.-S."/>
            <person name="Choi I.-G."/>
        </authorList>
    </citation>
    <scope>NUCLEOTIDE SEQUENCE [LARGE SCALE GENOMIC DNA]</scope>
    <source>
        <strain evidence="11 12">9006-11</strain>
    </source>
</reference>
<evidence type="ECO:0000256" key="6">
    <source>
        <dbReference type="ARBA" id="ARBA00022842"/>
    </source>
</evidence>
<comment type="caution">
    <text evidence="11">The sequence shown here is derived from an EMBL/GenBank/DDBJ whole genome shotgun (WGS) entry which is preliminary data.</text>
</comment>
<dbReference type="GO" id="GO:0036297">
    <property type="term" value="P:interstrand cross-link repair"/>
    <property type="evidence" value="ECO:0007669"/>
    <property type="project" value="InterPro"/>
</dbReference>
<dbReference type="GO" id="GO:0004528">
    <property type="term" value="F:phosphodiesterase I activity"/>
    <property type="evidence" value="ECO:0007669"/>
    <property type="project" value="UniProtKB-EC"/>
</dbReference>
<proteinExistence type="inferred from homology"/>
<keyword evidence="8" id="KW-0227">DNA damage</keyword>
<comment type="catalytic activity">
    <reaction evidence="1 8">
        <text>Hydrolytically removes 5'-nucleotides successively from the 3'-hydroxy termini of 3'-hydroxy-terminated oligonucleotides.</text>
        <dbReference type="EC" id="3.1.4.1"/>
    </reaction>
</comment>
<dbReference type="GO" id="GO:0046872">
    <property type="term" value="F:metal ion binding"/>
    <property type="evidence" value="ECO:0007669"/>
    <property type="project" value="UniProtKB-KW"/>
</dbReference>
<comment type="similarity">
    <text evidence="2 8">Belongs to the FAN1 family.</text>
</comment>
<evidence type="ECO:0000256" key="1">
    <source>
        <dbReference type="ARBA" id="ARBA00000983"/>
    </source>
</evidence>
<keyword evidence="7 8" id="KW-0464">Manganese</keyword>
<organism evidence="11 12">
    <name type="scientific">Grifola frondosa</name>
    <name type="common">Maitake</name>
    <name type="synonym">Polyporus frondosus</name>
    <dbReference type="NCBI Taxonomy" id="5627"/>
    <lineage>
        <taxon>Eukaryota</taxon>
        <taxon>Fungi</taxon>
        <taxon>Dikarya</taxon>
        <taxon>Basidiomycota</taxon>
        <taxon>Agaricomycotina</taxon>
        <taxon>Agaricomycetes</taxon>
        <taxon>Polyporales</taxon>
        <taxon>Grifolaceae</taxon>
        <taxon>Grifola</taxon>
    </lineage>
</organism>
<feature type="compositionally biased region" description="Gly residues" evidence="9">
    <location>
        <begin position="178"/>
        <end position="190"/>
    </location>
</feature>
<keyword evidence="12" id="KW-1185">Reference proteome</keyword>
<evidence type="ECO:0000256" key="9">
    <source>
        <dbReference type="SAM" id="MobiDB-lite"/>
    </source>
</evidence>
<dbReference type="OrthoDB" id="76364at2759"/>
<evidence type="ECO:0000256" key="2">
    <source>
        <dbReference type="ARBA" id="ARBA00005533"/>
    </source>
</evidence>
<dbReference type="InterPro" id="IPR049126">
    <property type="entry name" value="FAN1-like_TPR"/>
</dbReference>
<comment type="subcellular location">
    <subcellularLocation>
        <location evidence="8">Nucleus</location>
    </subcellularLocation>
</comment>
<dbReference type="GO" id="GO:0070336">
    <property type="term" value="F:flap-structured DNA binding"/>
    <property type="evidence" value="ECO:0007669"/>
    <property type="project" value="TreeGrafter"/>
</dbReference>
<evidence type="ECO:0000313" key="11">
    <source>
        <dbReference type="EMBL" id="OBZ69332.1"/>
    </source>
</evidence>
<dbReference type="PANTHER" id="PTHR15749">
    <property type="entry name" value="FANCONI-ASSOCIATED NUCLEASE 1"/>
    <property type="match status" value="1"/>
</dbReference>
<keyword evidence="5 8" id="KW-0378">Hydrolase</keyword>
<dbReference type="AlphaFoldDB" id="A0A1C7LXF1"/>